<keyword evidence="14" id="KW-0472">Membrane</keyword>
<dbReference type="PANTHER" id="PTHR45339:SF1">
    <property type="entry name" value="HYBRID SIGNAL TRANSDUCTION HISTIDINE KINASE J"/>
    <property type="match status" value="1"/>
</dbReference>
<dbReference type="Gene3D" id="1.10.287.130">
    <property type="match status" value="1"/>
</dbReference>
<dbReference type="Gene3D" id="3.30.450.20">
    <property type="entry name" value="PAS domain"/>
    <property type="match status" value="2"/>
</dbReference>
<feature type="modified residue" description="4-aspartylphosphate" evidence="19">
    <location>
        <position position="778"/>
    </location>
</feature>
<keyword evidence="10" id="KW-0418">Kinase</keyword>
<dbReference type="Pfam" id="PF01627">
    <property type="entry name" value="Hpt"/>
    <property type="match status" value="1"/>
</dbReference>
<dbReference type="InterPro" id="IPR003661">
    <property type="entry name" value="HisK_dim/P_dom"/>
</dbReference>
<dbReference type="PROSITE" id="PS50109">
    <property type="entry name" value="HIS_KIN"/>
    <property type="match status" value="1"/>
</dbReference>
<evidence type="ECO:0000256" key="7">
    <source>
        <dbReference type="ARBA" id="ARBA00022679"/>
    </source>
</evidence>
<dbReference type="Pfam" id="PF00072">
    <property type="entry name" value="Response_reg"/>
    <property type="match status" value="2"/>
</dbReference>
<feature type="coiled-coil region" evidence="20">
    <location>
        <begin position="7"/>
        <end position="34"/>
    </location>
</feature>
<evidence type="ECO:0000256" key="8">
    <source>
        <dbReference type="ARBA" id="ARBA00022692"/>
    </source>
</evidence>
<evidence type="ECO:0000256" key="3">
    <source>
        <dbReference type="ARBA" id="ARBA00006402"/>
    </source>
</evidence>
<dbReference type="OrthoDB" id="9815750at2"/>
<comment type="similarity">
    <text evidence="3">In the N-terminal section; belongs to the phytochrome family.</text>
</comment>
<dbReference type="CDD" id="cd00082">
    <property type="entry name" value="HisKA"/>
    <property type="match status" value="1"/>
</dbReference>
<dbReference type="SUPFAM" id="SSF55785">
    <property type="entry name" value="PYP-like sensor domain (PAS domain)"/>
    <property type="match status" value="2"/>
</dbReference>
<dbReference type="InterPro" id="IPR035965">
    <property type="entry name" value="PAS-like_dom_sf"/>
</dbReference>
<gene>
    <name evidence="26" type="ORF">BHF68_08225</name>
</gene>
<keyword evidence="5" id="KW-1003">Cell membrane</keyword>
<evidence type="ECO:0000259" key="24">
    <source>
        <dbReference type="PROSITE" id="PS50113"/>
    </source>
</evidence>
<feature type="domain" description="PAC" evidence="24">
    <location>
        <begin position="234"/>
        <end position="289"/>
    </location>
</feature>
<dbReference type="STRING" id="766136.BHF68_08225"/>
<evidence type="ECO:0000256" key="17">
    <source>
        <dbReference type="ARBA" id="ARBA00074306"/>
    </source>
</evidence>
<dbReference type="FunFam" id="1.10.287.130:FF:000002">
    <property type="entry name" value="Two-component osmosensing histidine kinase"/>
    <property type="match status" value="1"/>
</dbReference>
<evidence type="ECO:0000259" key="22">
    <source>
        <dbReference type="PROSITE" id="PS50110"/>
    </source>
</evidence>
<dbReference type="SUPFAM" id="SSF52172">
    <property type="entry name" value="CheY-like"/>
    <property type="match status" value="2"/>
</dbReference>
<dbReference type="EMBL" id="MIJE01000031">
    <property type="protein sequence ID" value="OEF96619.1"/>
    <property type="molecule type" value="Genomic_DNA"/>
</dbReference>
<keyword evidence="13" id="KW-0902">Two-component regulatory system</keyword>
<dbReference type="Pfam" id="PF01590">
    <property type="entry name" value="GAF"/>
    <property type="match status" value="1"/>
</dbReference>
<sequence length="1123" mass="126730">MIKSSDQTLHSNELSELKEENKILREELQKKDMILREAHSIARMGRWELNLSDNKLYWSEGIYEIFDVDPENFGASYEAFLDFVHPEDRDLLNDAYVQSVKNKVPYELVHRLLMKDQSIKWVYEVGRTYYDEEGKATRSVGTVQDITKLKQAEMDLAQEKEQYKVAEELLRNTFDAIQDGVMILNAEMVIIRTNETIQKWFGREGSVGTKCYIYLRGYRKVCPTCPAVKAKEMQSMNAEVIQLETTDGALGTFESYSYPMYDEHGELTGFVIHLRDISKQKLAEDWLHKQLEFEKVISEISTSFINATRHDLDEKIESMLELCGNYFEVDRMYLFQFSCNQQLMSNTHEWIVENIVAETRQLTNFPSENLPWLKEQICKLQHLAIDDIEKLPPAACAEKLELQRKGVQSALYIPVVRNKNVYGFLGFNYIKTKKPWTSEQIALMKLVANIISEALAKHYMELEMEKAKEAAEAASVAKSQFLANMSHEIRTPMNGVVGFLDLLQNTKLTKEQTEFVNNIKTSTETLMTVINDILDISKIEAGKFEVEEIPFDLCSVVESTVIQFSLKAKEKDLELNLLVNSDVPNNVKGDPIRLRQVINNLVSNAVKFTDQGQVYLEVNLLVEDQEHATIEFKIHDTGIGMTKETIAKLFSPFMQGDTSSTRKYGGTGLGLAISKRIVEMMNGEIQITSQIGKGSTVSFTIDVIKSNDEDVTVVTDYKALVGKRILVVDDHAMNRDIAKVYLEEAGAVVELVESAAEALNHIVKGNFTNPQYDALLIDFHMPGMNGLDLAAALKAIPNTSSIPLVLLTSVAGYEEAKLAKKQGFSGYLTKPYKRNDLLKTVVANIIGSHGGESYGEMLDLDNATDKSLLLSNSEEGEAIAKAIDLDLRILVVDDNDINSKLLVKLLASKGLGCDVVENGERAVKACRVREYDIIFMDCQMPVMDGYEATRKIRELEIDKQPIIVAMTAYAMSGDSDKCYDAGMDDYISKPINTKKVVSILVKHACKLASAKASISLQTLVKRFVVEVGFTKTEAEEFLKEWLPSLDDLLSDIKENIELKNHKQVKGLLHQLKGEAGNMRLREVTELVTIAEKAHDGNDEKAVKQLIDEMTIIMRESLRECKDK</sequence>
<dbReference type="Pfam" id="PF08448">
    <property type="entry name" value="PAS_4"/>
    <property type="match status" value="1"/>
</dbReference>
<comment type="caution">
    <text evidence="26">The sequence shown here is derived from an EMBL/GenBank/DDBJ whole genome shotgun (WGS) entry which is preliminary data.</text>
</comment>
<feature type="domain" description="Response regulatory" evidence="22">
    <location>
        <begin position="724"/>
        <end position="845"/>
    </location>
</feature>
<dbReference type="InterPro" id="IPR029016">
    <property type="entry name" value="GAF-like_dom_sf"/>
</dbReference>
<evidence type="ECO:0000256" key="10">
    <source>
        <dbReference type="ARBA" id="ARBA00022777"/>
    </source>
</evidence>
<feature type="domain" description="Response regulatory" evidence="22">
    <location>
        <begin position="888"/>
        <end position="1004"/>
    </location>
</feature>
<dbReference type="Pfam" id="PF00512">
    <property type="entry name" value="HisKA"/>
    <property type="match status" value="1"/>
</dbReference>
<dbReference type="SMART" id="SM00388">
    <property type="entry name" value="HisKA"/>
    <property type="match status" value="1"/>
</dbReference>
<dbReference type="SMART" id="SM00086">
    <property type="entry name" value="PAC"/>
    <property type="match status" value="2"/>
</dbReference>
<dbReference type="CDD" id="cd17546">
    <property type="entry name" value="REC_hyHK_CKI1_RcsC-like"/>
    <property type="match status" value="1"/>
</dbReference>
<dbReference type="InterPro" id="IPR001610">
    <property type="entry name" value="PAC"/>
</dbReference>
<evidence type="ECO:0000256" key="6">
    <source>
        <dbReference type="ARBA" id="ARBA00022553"/>
    </source>
</evidence>
<keyword evidence="7" id="KW-0808">Transferase</keyword>
<evidence type="ECO:0000259" key="21">
    <source>
        <dbReference type="PROSITE" id="PS50109"/>
    </source>
</evidence>
<evidence type="ECO:0000256" key="19">
    <source>
        <dbReference type="PROSITE-ProRule" id="PRU00169"/>
    </source>
</evidence>
<organism evidence="26 27">
    <name type="scientific">Desulfuribacillus alkaliarsenatis</name>
    <dbReference type="NCBI Taxonomy" id="766136"/>
    <lineage>
        <taxon>Bacteria</taxon>
        <taxon>Bacillati</taxon>
        <taxon>Bacillota</taxon>
        <taxon>Desulfuribacillia</taxon>
        <taxon>Desulfuribacillales</taxon>
        <taxon>Desulfuribacillaceae</taxon>
        <taxon>Desulfuribacillus</taxon>
    </lineage>
</organism>
<comment type="subunit">
    <text evidence="15">At low DSF concentrations, interacts with RpfF.</text>
</comment>
<evidence type="ECO:0000313" key="27">
    <source>
        <dbReference type="Proteomes" id="UP000094296"/>
    </source>
</evidence>
<dbReference type="PRINTS" id="PR00344">
    <property type="entry name" value="BCTRLSENSOR"/>
</dbReference>
<dbReference type="InterPro" id="IPR004358">
    <property type="entry name" value="Sig_transdc_His_kin-like_C"/>
</dbReference>
<evidence type="ECO:0000256" key="4">
    <source>
        <dbReference type="ARBA" id="ARBA00012438"/>
    </source>
</evidence>
<dbReference type="SMART" id="SM00065">
    <property type="entry name" value="GAF"/>
    <property type="match status" value="1"/>
</dbReference>
<dbReference type="InterPro" id="IPR000700">
    <property type="entry name" value="PAS-assoc_C"/>
</dbReference>
<dbReference type="GO" id="GO:0005886">
    <property type="term" value="C:plasma membrane"/>
    <property type="evidence" value="ECO:0007669"/>
    <property type="project" value="UniProtKB-SubCell"/>
</dbReference>
<feature type="domain" description="PAS" evidence="23">
    <location>
        <begin position="56"/>
        <end position="103"/>
    </location>
</feature>
<dbReference type="SUPFAM" id="SSF55781">
    <property type="entry name" value="GAF domain-like"/>
    <property type="match status" value="1"/>
</dbReference>
<dbReference type="PROSITE" id="PS50113">
    <property type="entry name" value="PAC"/>
    <property type="match status" value="2"/>
</dbReference>
<dbReference type="SMART" id="SM00387">
    <property type="entry name" value="HATPase_c"/>
    <property type="match status" value="1"/>
</dbReference>
<evidence type="ECO:0000256" key="16">
    <source>
        <dbReference type="ARBA" id="ARBA00068150"/>
    </source>
</evidence>
<keyword evidence="20" id="KW-0175">Coiled coil</keyword>
<dbReference type="PROSITE" id="PS50894">
    <property type="entry name" value="HPT"/>
    <property type="match status" value="1"/>
</dbReference>
<evidence type="ECO:0000256" key="14">
    <source>
        <dbReference type="ARBA" id="ARBA00023136"/>
    </source>
</evidence>
<dbReference type="InterPro" id="IPR036097">
    <property type="entry name" value="HisK_dim/P_sf"/>
</dbReference>
<evidence type="ECO:0000313" key="26">
    <source>
        <dbReference type="EMBL" id="OEF96619.1"/>
    </source>
</evidence>
<dbReference type="InterPro" id="IPR013655">
    <property type="entry name" value="PAS_fold_3"/>
</dbReference>
<feature type="modified residue" description="Phosphohistidine" evidence="18">
    <location>
        <position position="1069"/>
    </location>
</feature>
<evidence type="ECO:0000256" key="2">
    <source>
        <dbReference type="ARBA" id="ARBA00004651"/>
    </source>
</evidence>
<keyword evidence="9" id="KW-0547">Nucleotide-binding</keyword>
<protein>
    <recommendedName>
        <fullName evidence="17">Circadian input-output histidine kinase CikA</fullName>
        <ecNumber evidence="4">2.7.13.3</ecNumber>
    </recommendedName>
    <alternativeName>
        <fullName evidence="16">Sensory/regulatory protein RpfC</fullName>
    </alternativeName>
</protein>
<evidence type="ECO:0000256" key="12">
    <source>
        <dbReference type="ARBA" id="ARBA00022989"/>
    </source>
</evidence>
<dbReference type="InterPro" id="IPR003018">
    <property type="entry name" value="GAF"/>
</dbReference>
<evidence type="ECO:0000259" key="23">
    <source>
        <dbReference type="PROSITE" id="PS50112"/>
    </source>
</evidence>
<evidence type="ECO:0000256" key="1">
    <source>
        <dbReference type="ARBA" id="ARBA00000085"/>
    </source>
</evidence>
<name>A0A1E5G261_9FIRM</name>
<evidence type="ECO:0000256" key="20">
    <source>
        <dbReference type="SAM" id="Coils"/>
    </source>
</evidence>
<dbReference type="InterPro" id="IPR008207">
    <property type="entry name" value="Sig_transdc_His_kin_Hpt_dom"/>
</dbReference>
<keyword evidence="11" id="KW-0067">ATP-binding</keyword>
<dbReference type="InterPro" id="IPR013656">
    <property type="entry name" value="PAS_4"/>
</dbReference>
<dbReference type="Proteomes" id="UP000094296">
    <property type="component" value="Unassembled WGS sequence"/>
</dbReference>
<dbReference type="EC" id="2.7.13.3" evidence="4"/>
<dbReference type="InterPro" id="IPR036641">
    <property type="entry name" value="HPT_dom_sf"/>
</dbReference>
<evidence type="ECO:0000256" key="11">
    <source>
        <dbReference type="ARBA" id="ARBA00022840"/>
    </source>
</evidence>
<evidence type="ECO:0000256" key="9">
    <source>
        <dbReference type="ARBA" id="ARBA00022741"/>
    </source>
</evidence>
<dbReference type="GO" id="GO:0000155">
    <property type="term" value="F:phosphorelay sensor kinase activity"/>
    <property type="evidence" value="ECO:0007669"/>
    <property type="project" value="InterPro"/>
</dbReference>
<dbReference type="CDD" id="cd00130">
    <property type="entry name" value="PAS"/>
    <property type="match status" value="1"/>
</dbReference>
<keyword evidence="12" id="KW-1133">Transmembrane helix</keyword>
<reference evidence="26 27" key="1">
    <citation type="submission" date="2016-09" db="EMBL/GenBank/DDBJ databases">
        <title>Draft genome sequence for the type strain of Desulfuribacillus alkaliarsenatis AHT28, an obligately anaerobic, sulfidogenic bacterium isolated from Russian soda lake sediments.</title>
        <authorList>
            <person name="Abin C.A."/>
            <person name="Hollibaugh J.T."/>
        </authorList>
    </citation>
    <scope>NUCLEOTIDE SEQUENCE [LARGE SCALE GENOMIC DNA]</scope>
    <source>
        <strain evidence="26 27">AHT28</strain>
    </source>
</reference>
<dbReference type="CDD" id="cd16922">
    <property type="entry name" value="HATPase_EvgS-ArcB-TorS-like"/>
    <property type="match status" value="1"/>
</dbReference>
<dbReference type="InterPro" id="IPR000014">
    <property type="entry name" value="PAS"/>
</dbReference>
<evidence type="ECO:0000256" key="18">
    <source>
        <dbReference type="PROSITE-ProRule" id="PRU00110"/>
    </source>
</evidence>
<dbReference type="CDD" id="cd00156">
    <property type="entry name" value="REC"/>
    <property type="match status" value="1"/>
</dbReference>
<dbReference type="GO" id="GO:0005524">
    <property type="term" value="F:ATP binding"/>
    <property type="evidence" value="ECO:0007669"/>
    <property type="project" value="UniProtKB-KW"/>
</dbReference>
<dbReference type="PROSITE" id="PS50112">
    <property type="entry name" value="PAS"/>
    <property type="match status" value="1"/>
</dbReference>
<dbReference type="InterPro" id="IPR011006">
    <property type="entry name" value="CheY-like_superfamily"/>
</dbReference>
<proteinExistence type="inferred from homology"/>
<keyword evidence="8" id="KW-0812">Transmembrane</keyword>
<feature type="domain" description="HPt" evidence="25">
    <location>
        <begin position="1030"/>
        <end position="1123"/>
    </location>
</feature>
<comment type="catalytic activity">
    <reaction evidence="1">
        <text>ATP + protein L-histidine = ADP + protein N-phospho-L-histidine.</text>
        <dbReference type="EC" id="2.7.13.3"/>
    </reaction>
</comment>
<dbReference type="SUPFAM" id="SSF47226">
    <property type="entry name" value="Histidine-containing phosphotransfer domain, HPT domain"/>
    <property type="match status" value="1"/>
</dbReference>
<dbReference type="RefSeq" id="WP_069643628.1">
    <property type="nucleotide sequence ID" value="NZ_MIJE01000031.1"/>
</dbReference>
<feature type="modified residue" description="4-aspartylphosphate" evidence="19">
    <location>
        <position position="937"/>
    </location>
</feature>
<dbReference type="Gene3D" id="3.40.50.2300">
    <property type="match status" value="2"/>
</dbReference>
<keyword evidence="6 19" id="KW-0597">Phosphoprotein</keyword>
<dbReference type="Pfam" id="PF02518">
    <property type="entry name" value="HATPase_c"/>
    <property type="match status" value="1"/>
</dbReference>
<dbReference type="InterPro" id="IPR036890">
    <property type="entry name" value="HATPase_C_sf"/>
</dbReference>
<dbReference type="InterPro" id="IPR005467">
    <property type="entry name" value="His_kinase_dom"/>
</dbReference>
<dbReference type="Gene3D" id="2.10.70.100">
    <property type="match status" value="1"/>
</dbReference>
<dbReference type="SUPFAM" id="SSF55874">
    <property type="entry name" value="ATPase domain of HSP90 chaperone/DNA topoisomerase II/histidine kinase"/>
    <property type="match status" value="1"/>
</dbReference>
<dbReference type="InterPro" id="IPR001789">
    <property type="entry name" value="Sig_transdc_resp-reg_receiver"/>
</dbReference>
<dbReference type="PANTHER" id="PTHR45339">
    <property type="entry name" value="HYBRID SIGNAL TRANSDUCTION HISTIDINE KINASE J"/>
    <property type="match status" value="1"/>
</dbReference>
<dbReference type="SMART" id="SM00448">
    <property type="entry name" value="REC"/>
    <property type="match status" value="2"/>
</dbReference>
<feature type="domain" description="PAC" evidence="24">
    <location>
        <begin position="106"/>
        <end position="158"/>
    </location>
</feature>
<keyword evidence="27" id="KW-1185">Reference proteome</keyword>
<evidence type="ECO:0000256" key="5">
    <source>
        <dbReference type="ARBA" id="ARBA00022475"/>
    </source>
</evidence>
<feature type="domain" description="Histidine kinase" evidence="21">
    <location>
        <begin position="484"/>
        <end position="705"/>
    </location>
</feature>
<evidence type="ECO:0000256" key="15">
    <source>
        <dbReference type="ARBA" id="ARBA00064003"/>
    </source>
</evidence>
<dbReference type="Gene3D" id="1.20.120.160">
    <property type="entry name" value="HPT domain"/>
    <property type="match status" value="1"/>
</dbReference>
<dbReference type="PROSITE" id="PS50110">
    <property type="entry name" value="RESPONSE_REGULATORY"/>
    <property type="match status" value="2"/>
</dbReference>
<evidence type="ECO:0000256" key="13">
    <source>
        <dbReference type="ARBA" id="ARBA00023012"/>
    </source>
</evidence>
<dbReference type="Gene3D" id="3.30.450.40">
    <property type="match status" value="1"/>
</dbReference>
<comment type="subcellular location">
    <subcellularLocation>
        <location evidence="2">Cell membrane</location>
        <topology evidence="2">Multi-pass membrane protein</topology>
    </subcellularLocation>
</comment>
<evidence type="ECO:0000259" key="25">
    <source>
        <dbReference type="PROSITE" id="PS50894"/>
    </source>
</evidence>
<dbReference type="Gene3D" id="3.30.565.10">
    <property type="entry name" value="Histidine kinase-like ATPase, C-terminal domain"/>
    <property type="match status" value="1"/>
</dbReference>
<dbReference type="AlphaFoldDB" id="A0A1E5G261"/>
<dbReference type="InterPro" id="IPR003594">
    <property type="entry name" value="HATPase_dom"/>
</dbReference>
<dbReference type="SUPFAM" id="SSF47384">
    <property type="entry name" value="Homodimeric domain of signal transducing histidine kinase"/>
    <property type="match status" value="1"/>
</dbReference>
<dbReference type="FunFam" id="3.30.565.10:FF:000010">
    <property type="entry name" value="Sensor histidine kinase RcsC"/>
    <property type="match status" value="1"/>
</dbReference>
<dbReference type="Pfam" id="PF08447">
    <property type="entry name" value="PAS_3"/>
    <property type="match status" value="1"/>
</dbReference>
<accession>A0A1E5G261</accession>